<evidence type="ECO:0000313" key="2">
    <source>
        <dbReference type="Proteomes" id="UP000198589"/>
    </source>
</evidence>
<dbReference type="AlphaFoldDB" id="A0A1I1W1U2"/>
<protein>
    <submittedName>
        <fullName evidence="1">Uncharacterized protein</fullName>
    </submittedName>
</protein>
<keyword evidence="2" id="KW-1185">Reference proteome</keyword>
<sequence length="110" mass="11652">MIVICRVRTPATDLQVAAGVSELLDRRAAMKRPPVTLAVSDAIALGIAGLFSSATPSGRVLEHFHRRGSVDGADLIEAARVEQGFASPEGHAALHCLIGWVRSRVNGQID</sequence>
<dbReference type="Proteomes" id="UP000198589">
    <property type="component" value="Unassembled WGS sequence"/>
</dbReference>
<proteinExistence type="predicted"/>
<evidence type="ECO:0000313" key="1">
    <source>
        <dbReference type="EMBL" id="SFD88338.1"/>
    </source>
</evidence>
<gene>
    <name evidence="1" type="ORF">SAMN05216574_101176</name>
</gene>
<dbReference type="EMBL" id="FOND01000001">
    <property type="protein sequence ID" value="SFD88338.1"/>
    <property type="molecule type" value="Genomic_DNA"/>
</dbReference>
<organism evidence="1 2">
    <name type="scientific">Blastococcus tunisiensis</name>
    <dbReference type="NCBI Taxonomy" id="1798228"/>
    <lineage>
        <taxon>Bacteria</taxon>
        <taxon>Bacillati</taxon>
        <taxon>Actinomycetota</taxon>
        <taxon>Actinomycetes</taxon>
        <taxon>Geodermatophilales</taxon>
        <taxon>Geodermatophilaceae</taxon>
        <taxon>Blastococcus</taxon>
    </lineage>
</organism>
<dbReference type="RefSeq" id="WP_092194900.1">
    <property type="nucleotide sequence ID" value="NZ_FOND01000001.1"/>
</dbReference>
<reference evidence="2" key="1">
    <citation type="submission" date="2016-10" db="EMBL/GenBank/DDBJ databases">
        <authorList>
            <person name="Varghese N."/>
            <person name="Submissions S."/>
        </authorList>
    </citation>
    <scope>NUCLEOTIDE SEQUENCE [LARGE SCALE GENOMIC DNA]</scope>
    <source>
        <strain evidence="2">DSM 46838</strain>
    </source>
</reference>
<name>A0A1I1W1U2_9ACTN</name>
<dbReference type="OrthoDB" id="5194058at2"/>
<accession>A0A1I1W1U2</accession>